<dbReference type="Pfam" id="PF13460">
    <property type="entry name" value="NAD_binding_10"/>
    <property type="match status" value="1"/>
</dbReference>
<evidence type="ECO:0000259" key="1">
    <source>
        <dbReference type="Pfam" id="PF13460"/>
    </source>
</evidence>
<name>A0A852ZVC0_9ACTN</name>
<evidence type="ECO:0000313" key="3">
    <source>
        <dbReference type="Proteomes" id="UP000579605"/>
    </source>
</evidence>
<keyword evidence="3" id="KW-1185">Reference proteome</keyword>
<dbReference type="Gene3D" id="3.40.50.720">
    <property type="entry name" value="NAD(P)-binding Rossmann-like Domain"/>
    <property type="match status" value="1"/>
</dbReference>
<dbReference type="RefSeq" id="WP_179790818.1">
    <property type="nucleotide sequence ID" value="NZ_BAAARR010000045.1"/>
</dbReference>
<proteinExistence type="predicted"/>
<dbReference type="EMBL" id="JACBZH010000001">
    <property type="protein sequence ID" value="NYH93269.1"/>
    <property type="molecule type" value="Genomic_DNA"/>
</dbReference>
<dbReference type="PANTHER" id="PTHR43355">
    <property type="entry name" value="FLAVIN REDUCTASE (NADPH)"/>
    <property type="match status" value="1"/>
</dbReference>
<dbReference type="GO" id="GO:0004074">
    <property type="term" value="F:biliverdin reductase [NAD(P)H] activity"/>
    <property type="evidence" value="ECO:0007669"/>
    <property type="project" value="TreeGrafter"/>
</dbReference>
<sequence>MKITVIGAAGRLGWHVAQEASRRSHQVTGLARHPDRLPDPRLFSAITSGDGRDPEAVGRAVGGAEAVVITVSGGRRNDPHQLTEVTRTVTASMQDHGVQRLVITSAYPLVATDPKAIMWLMRKLLATPYADTAEAERIVTASDLTWTIARLNRLTDHRSVGAPHTSTGMLDRPIGLSRADAATLLVDLAENGDHARRAINVRGQNGRK</sequence>
<accession>A0A852ZVC0</accession>
<protein>
    <submittedName>
        <fullName evidence="2">Putative NADH-flavin reductase</fullName>
    </submittedName>
</protein>
<organism evidence="2 3">
    <name type="scientific">Actinopolymorpha rutila</name>
    <dbReference type="NCBI Taxonomy" id="446787"/>
    <lineage>
        <taxon>Bacteria</taxon>
        <taxon>Bacillati</taxon>
        <taxon>Actinomycetota</taxon>
        <taxon>Actinomycetes</taxon>
        <taxon>Propionibacteriales</taxon>
        <taxon>Actinopolymorphaceae</taxon>
        <taxon>Actinopolymorpha</taxon>
    </lineage>
</organism>
<feature type="domain" description="NAD(P)-binding" evidence="1">
    <location>
        <begin position="7"/>
        <end position="191"/>
    </location>
</feature>
<dbReference type="SUPFAM" id="SSF51735">
    <property type="entry name" value="NAD(P)-binding Rossmann-fold domains"/>
    <property type="match status" value="1"/>
</dbReference>
<dbReference type="PANTHER" id="PTHR43355:SF2">
    <property type="entry name" value="FLAVIN REDUCTASE (NADPH)"/>
    <property type="match status" value="1"/>
</dbReference>
<dbReference type="Proteomes" id="UP000579605">
    <property type="component" value="Unassembled WGS sequence"/>
</dbReference>
<dbReference type="GO" id="GO:0042602">
    <property type="term" value="F:riboflavin reductase (NADPH) activity"/>
    <property type="evidence" value="ECO:0007669"/>
    <property type="project" value="TreeGrafter"/>
</dbReference>
<evidence type="ECO:0000313" key="2">
    <source>
        <dbReference type="EMBL" id="NYH93269.1"/>
    </source>
</evidence>
<gene>
    <name evidence="2" type="ORF">F4554_005907</name>
</gene>
<dbReference type="InterPro" id="IPR051606">
    <property type="entry name" value="Polyketide_Oxido-like"/>
</dbReference>
<comment type="caution">
    <text evidence="2">The sequence shown here is derived from an EMBL/GenBank/DDBJ whole genome shotgun (WGS) entry which is preliminary data.</text>
</comment>
<dbReference type="InterPro" id="IPR016040">
    <property type="entry name" value="NAD(P)-bd_dom"/>
</dbReference>
<dbReference type="InterPro" id="IPR036291">
    <property type="entry name" value="NAD(P)-bd_dom_sf"/>
</dbReference>
<dbReference type="AlphaFoldDB" id="A0A852ZVC0"/>
<reference evidence="2 3" key="1">
    <citation type="submission" date="2020-07" db="EMBL/GenBank/DDBJ databases">
        <title>Sequencing the genomes of 1000 actinobacteria strains.</title>
        <authorList>
            <person name="Klenk H.-P."/>
        </authorList>
    </citation>
    <scope>NUCLEOTIDE SEQUENCE [LARGE SCALE GENOMIC DNA]</scope>
    <source>
        <strain evidence="2 3">DSM 18448</strain>
    </source>
</reference>